<accession>R8YKS2</accession>
<reference evidence="2 3" key="1">
    <citation type="submission" date="2013-02" db="EMBL/GenBank/DDBJ databases">
        <title>The Genome Sequence of Acinetobacter sp. ANC 4050.</title>
        <authorList>
            <consortium name="The Broad Institute Genome Sequencing Platform"/>
            <consortium name="The Broad Institute Genome Sequencing Center for Infectious Disease"/>
            <person name="Cerqueira G."/>
            <person name="Feldgarden M."/>
            <person name="Courvalin P."/>
            <person name="Perichon B."/>
            <person name="Grillot-Courvalin C."/>
            <person name="Clermont D."/>
            <person name="Rocha E."/>
            <person name="Yoon E.-J."/>
            <person name="Nemec A."/>
            <person name="Walker B."/>
            <person name="Young S.K."/>
            <person name="Zeng Q."/>
            <person name="Gargeya S."/>
            <person name="Fitzgerald M."/>
            <person name="Haas B."/>
            <person name="Abouelleil A."/>
            <person name="Alvarado L."/>
            <person name="Arachchi H.M."/>
            <person name="Berlin A.M."/>
            <person name="Chapman S.B."/>
            <person name="Dewar J."/>
            <person name="Goldberg J."/>
            <person name="Griggs A."/>
            <person name="Gujja S."/>
            <person name="Hansen M."/>
            <person name="Howarth C."/>
            <person name="Imamovic A."/>
            <person name="Larimer J."/>
            <person name="McCowan C."/>
            <person name="Murphy C."/>
            <person name="Neiman D."/>
            <person name="Pearson M."/>
            <person name="Priest M."/>
            <person name="Roberts A."/>
            <person name="Saif S."/>
            <person name="Shea T."/>
            <person name="Sisk P."/>
            <person name="Sykes S."/>
            <person name="Wortman J."/>
            <person name="Nusbaum C."/>
            <person name="Birren B."/>
        </authorList>
    </citation>
    <scope>NUCLEOTIDE SEQUENCE [LARGE SCALE GENOMIC DNA]</scope>
    <source>
        <strain evidence="2 3">ANC 4050</strain>
    </source>
</reference>
<dbReference type="Proteomes" id="UP000014024">
    <property type="component" value="Unassembled WGS sequence"/>
</dbReference>
<dbReference type="EMBL" id="APQM01000005">
    <property type="protein sequence ID" value="EOQ69726.1"/>
    <property type="molecule type" value="Genomic_DNA"/>
</dbReference>
<dbReference type="AlphaFoldDB" id="R8YKS2"/>
<feature type="transmembrane region" description="Helical" evidence="1">
    <location>
        <begin position="12"/>
        <end position="36"/>
    </location>
</feature>
<dbReference type="HOGENOM" id="CLU_2217328_0_0_6"/>
<evidence type="ECO:0000313" key="3">
    <source>
        <dbReference type="Proteomes" id="UP000014024"/>
    </source>
</evidence>
<comment type="caution">
    <text evidence="2">The sequence shown here is derived from an EMBL/GenBank/DDBJ whole genome shotgun (WGS) entry which is preliminary data.</text>
</comment>
<keyword evidence="1" id="KW-0812">Transmembrane</keyword>
<keyword evidence="1" id="KW-0472">Membrane</keyword>
<sequence>MLSKQKKNIALYYIFPLILVMGFYAFFRVSILPYIYIKQAQHQLLTANNQTTEIYWKEPDLFADKKYPAIVFLHGIQKDKQGAKAFVRSGLLNEYAKRTFSVLLYL</sequence>
<protein>
    <submittedName>
        <fullName evidence="2">Uncharacterized protein</fullName>
    </submittedName>
</protein>
<evidence type="ECO:0000256" key="1">
    <source>
        <dbReference type="SAM" id="Phobius"/>
    </source>
</evidence>
<dbReference type="InterPro" id="IPR029058">
    <property type="entry name" value="AB_hydrolase_fold"/>
</dbReference>
<dbReference type="PATRIC" id="fig|1217691.3.peg.916"/>
<dbReference type="SUPFAM" id="SSF53474">
    <property type="entry name" value="alpha/beta-Hydrolases"/>
    <property type="match status" value="1"/>
</dbReference>
<evidence type="ECO:0000313" key="2">
    <source>
        <dbReference type="EMBL" id="EOQ69726.1"/>
    </source>
</evidence>
<name>R8YKS2_ACIPI</name>
<keyword evidence="1" id="KW-1133">Transmembrane helix</keyword>
<proteinExistence type="predicted"/>
<organism evidence="2 3">
    <name type="scientific">Acinetobacter pittii ANC 4050</name>
    <dbReference type="NCBI Taxonomy" id="1217691"/>
    <lineage>
        <taxon>Bacteria</taxon>
        <taxon>Pseudomonadati</taxon>
        <taxon>Pseudomonadota</taxon>
        <taxon>Gammaproteobacteria</taxon>
        <taxon>Moraxellales</taxon>
        <taxon>Moraxellaceae</taxon>
        <taxon>Acinetobacter</taxon>
        <taxon>Acinetobacter calcoaceticus/baumannii complex</taxon>
    </lineage>
</organism>
<gene>
    <name evidence="2" type="ORF">F931_00927</name>
</gene>